<evidence type="ECO:0000313" key="4">
    <source>
        <dbReference type="Proteomes" id="UP000291822"/>
    </source>
</evidence>
<dbReference type="PANTHER" id="PTHR33840:SF1">
    <property type="entry name" value="TLE1 PHOSPHOLIPASE DOMAIN-CONTAINING PROTEIN"/>
    <property type="match status" value="1"/>
</dbReference>
<dbReference type="Pfam" id="PF09994">
    <property type="entry name" value="T6SS_Tle1-like_cat"/>
    <property type="match status" value="1"/>
</dbReference>
<evidence type="ECO:0000259" key="2">
    <source>
        <dbReference type="Pfam" id="PF09994"/>
    </source>
</evidence>
<dbReference type="Proteomes" id="UP000291822">
    <property type="component" value="Unassembled WGS sequence"/>
</dbReference>
<protein>
    <submittedName>
        <fullName evidence="3">DUF2235 domain-containing protein</fullName>
    </submittedName>
</protein>
<dbReference type="PANTHER" id="PTHR33840">
    <property type="match status" value="1"/>
</dbReference>
<evidence type="ECO:0000313" key="3">
    <source>
        <dbReference type="EMBL" id="TCI08168.1"/>
    </source>
</evidence>
<keyword evidence="4" id="KW-1185">Reference proteome</keyword>
<dbReference type="AlphaFoldDB" id="A0A4R0YL41"/>
<feature type="domain" description="T6SS Phospholipase effector Tle1-like catalytic" evidence="2">
    <location>
        <begin position="57"/>
        <end position="182"/>
    </location>
</feature>
<gene>
    <name evidence="3" type="ORF">EZM97_26310</name>
</gene>
<dbReference type="InterPro" id="IPR018712">
    <property type="entry name" value="Tle1-like_cat"/>
</dbReference>
<dbReference type="EMBL" id="SJTG01000004">
    <property type="protein sequence ID" value="TCI08168.1"/>
    <property type="molecule type" value="Genomic_DNA"/>
</dbReference>
<feature type="region of interest" description="Disordered" evidence="1">
    <location>
        <begin position="379"/>
        <end position="401"/>
    </location>
</feature>
<feature type="region of interest" description="Disordered" evidence="1">
    <location>
        <begin position="447"/>
        <end position="477"/>
    </location>
</feature>
<sequence>MNKEAHEIAKDGIRKDGVSHYEATSDQLASFENAHNSLRSFYTPRLMSSESSRQRIFIAAFDGTGNDALNDPTHKTNVGNISAEIDAISDPRIATSYLRGPGTQEDVASRLWDGATGYTHDRRAEDMYKSFTDQAREWLEEDPRADISVVAIGFSRGAEIAAQFTRIVDERGIQNPDGAEYVVGSDKLVRRAVHSLPPLVAPGEVPQAVGLFDPVNTGRPEDRDRRLPPSVVSGFQIIAGDERRNKFKSDHIIDPGLSPDGRFLGVTVAGAHSDIGGSYHRNGLSVRSGHLMKDYLNSLSDQPFLQKKLEPDNPGLNVVHRSEEGMLLYRLDRKVDRQSPEGQNKLLVPMSQRNKVDNPYDAEPRDEAIHNRFEHHPVRSGARTQGLHESAPHGITKHSSSKSMFEAYVDAKLRGDDAACREIAHAYSETPKGQAFLAKGRELFQQEQAIEKQQEQSLGCQSPAERAPAQRAPSMRR</sequence>
<proteinExistence type="predicted"/>
<comment type="caution">
    <text evidence="3">The sequence shown here is derived from an EMBL/GenBank/DDBJ whole genome shotgun (WGS) entry which is preliminary data.</text>
</comment>
<dbReference type="RefSeq" id="WP_131151890.1">
    <property type="nucleotide sequence ID" value="NZ_SJTG01000004.1"/>
</dbReference>
<accession>A0A4R0YL41</accession>
<reference evidence="3 4" key="1">
    <citation type="submission" date="2019-02" db="EMBL/GenBank/DDBJ databases">
        <title>Dyella amyloliquefaciens sp. nov., isolated from forest soil.</title>
        <authorList>
            <person name="Gao Z.-H."/>
            <person name="Qiu L.-H."/>
        </authorList>
    </citation>
    <scope>NUCLEOTIDE SEQUENCE [LARGE SCALE GENOMIC DNA]</scope>
    <source>
        <strain evidence="3 4">KACC 12747</strain>
    </source>
</reference>
<evidence type="ECO:0000256" key="1">
    <source>
        <dbReference type="SAM" id="MobiDB-lite"/>
    </source>
</evidence>
<organism evidence="3 4">
    <name type="scientific">Dyella soli</name>
    <dbReference type="NCBI Taxonomy" id="522319"/>
    <lineage>
        <taxon>Bacteria</taxon>
        <taxon>Pseudomonadati</taxon>
        <taxon>Pseudomonadota</taxon>
        <taxon>Gammaproteobacteria</taxon>
        <taxon>Lysobacterales</taxon>
        <taxon>Rhodanobacteraceae</taxon>
        <taxon>Dyella</taxon>
    </lineage>
</organism>
<name>A0A4R0YL41_9GAMM</name>